<accession>A0A3G6NBE0</accession>
<dbReference type="KEGG" id="ccau:EG346_20980"/>
<dbReference type="Proteomes" id="UP000273270">
    <property type="component" value="Chromosome"/>
</dbReference>
<dbReference type="STRING" id="297244.SAMN05421639_10749"/>
<name>A0A376E1G2_CHRCU</name>
<dbReference type="Proteomes" id="UP000255224">
    <property type="component" value="Unassembled WGS sequence"/>
</dbReference>
<proteinExistence type="predicted"/>
<evidence type="ECO:0000313" key="4">
    <source>
        <dbReference type="Proteomes" id="UP000255224"/>
    </source>
</evidence>
<reference evidence="5" key="3">
    <citation type="submission" date="2018-11" db="EMBL/GenBank/DDBJ databases">
        <title>Proposal to divide the Flavobacteriaceae and reorganize its genera based on Amino Acid Identity values calculated from whole genome sequences.</title>
        <authorList>
            <person name="Nicholson A.C."/>
            <person name="Gulvik C.A."/>
            <person name="Whitney A.M."/>
            <person name="Humrighouse B.W."/>
            <person name="Bell M."/>
            <person name="Holmes B."/>
            <person name="Steigerwalt A.G."/>
            <person name="Villarma A."/>
            <person name="Sheth M."/>
            <person name="Batra D."/>
            <person name="Pryor J."/>
            <person name="Bernardet J.-F."/>
            <person name="Hugo C."/>
            <person name="Kampfer P."/>
            <person name="Newman J."/>
            <person name="McQuiston J.R."/>
        </authorList>
    </citation>
    <scope>NUCLEOTIDE SEQUENCE [LARGE SCALE GENOMIC DNA]</scope>
    <source>
        <strain evidence="5">G0188</strain>
    </source>
</reference>
<evidence type="ECO:0000313" key="5">
    <source>
        <dbReference type="Proteomes" id="UP000273270"/>
    </source>
</evidence>
<dbReference type="AlphaFoldDB" id="A0A376E1G2"/>
<dbReference type="RefSeq" id="WP_123881244.1">
    <property type="nucleotide sequence ID" value="NZ_CP033920.1"/>
</dbReference>
<accession>A0A376E1G2</accession>
<keyword evidence="1" id="KW-0732">Signal</keyword>
<protein>
    <submittedName>
        <fullName evidence="3">Uncharacterized protein</fullName>
    </submittedName>
</protein>
<gene>
    <name evidence="2" type="ORF">EG346_20980</name>
    <name evidence="3" type="ORF">NCTC13533_02865</name>
</gene>
<feature type="chain" id="PRO_5044586072" evidence="1">
    <location>
        <begin position="19"/>
        <end position="70"/>
    </location>
</feature>
<reference evidence="2" key="2">
    <citation type="submission" date="2018-11" db="EMBL/GenBank/DDBJ databases">
        <title>Proposal to divide the Flavobacteriaceae and reorganize its genera based on Amino Acid Identity values calculated from whole genome sequences.</title>
        <authorList>
            <person name="Nicholson A.C."/>
            <person name="Gulvik C.A."/>
            <person name="Whitney A.M."/>
            <person name="Humrighouse B.W."/>
            <person name="Bell M."/>
            <person name="Holmes B."/>
            <person name="Steigerwalt A."/>
            <person name="Villarma A."/>
            <person name="Sheth M."/>
            <person name="Batra D."/>
            <person name="Pryor J."/>
            <person name="Bernardet J.-F."/>
            <person name="Hugo C."/>
            <person name="Kampfer P."/>
            <person name="Newman J."/>
            <person name="Mcquiston J.R."/>
        </authorList>
    </citation>
    <scope>NUCLEOTIDE SEQUENCE [LARGE SCALE GENOMIC DNA]</scope>
    <source>
        <strain evidence="2">G0188</strain>
    </source>
</reference>
<dbReference type="EMBL" id="UFVQ01000003">
    <property type="protein sequence ID" value="STC99993.1"/>
    <property type="molecule type" value="Genomic_DNA"/>
</dbReference>
<reference evidence="3 4" key="1">
    <citation type="submission" date="2018-06" db="EMBL/GenBank/DDBJ databases">
        <authorList>
            <consortium name="Pathogen Informatics"/>
            <person name="Doyle S."/>
        </authorList>
    </citation>
    <scope>NUCLEOTIDE SEQUENCE [LARGE SCALE GENOMIC DNA]</scope>
    <source>
        <strain evidence="3 4">NCTC13533</strain>
    </source>
</reference>
<dbReference type="EMBL" id="CP033920">
    <property type="protein sequence ID" value="AZA50503.1"/>
    <property type="molecule type" value="Genomic_DNA"/>
</dbReference>
<organism evidence="3 4">
    <name type="scientific">Chryseobacterium carnipullorum</name>
    <dbReference type="NCBI Taxonomy" id="1124835"/>
    <lineage>
        <taxon>Bacteria</taxon>
        <taxon>Pseudomonadati</taxon>
        <taxon>Bacteroidota</taxon>
        <taxon>Flavobacteriia</taxon>
        <taxon>Flavobacteriales</taxon>
        <taxon>Weeksellaceae</taxon>
        <taxon>Chryseobacterium group</taxon>
        <taxon>Chryseobacterium</taxon>
    </lineage>
</organism>
<sequence>MKIPALVMASLLAVSVSAQTTKPVKKAKKPASKIKKADSPKSIKTAETKFVPKKDTILRTGGGCPACGMG</sequence>
<keyword evidence="5" id="KW-1185">Reference proteome</keyword>
<evidence type="ECO:0000313" key="3">
    <source>
        <dbReference type="EMBL" id="STC99993.1"/>
    </source>
</evidence>
<evidence type="ECO:0000313" key="2">
    <source>
        <dbReference type="EMBL" id="AZA50503.1"/>
    </source>
</evidence>
<evidence type="ECO:0000256" key="1">
    <source>
        <dbReference type="SAM" id="SignalP"/>
    </source>
</evidence>
<feature type="signal peptide" evidence="1">
    <location>
        <begin position="1"/>
        <end position="18"/>
    </location>
</feature>